<dbReference type="SUPFAM" id="SSF48613">
    <property type="entry name" value="Heme oxygenase-like"/>
    <property type="match status" value="1"/>
</dbReference>
<feature type="transmembrane region" description="Helical" evidence="1">
    <location>
        <begin position="171"/>
        <end position="192"/>
    </location>
</feature>
<keyword evidence="4" id="KW-1185">Reference proteome</keyword>
<dbReference type="AlphaFoldDB" id="A0AAV9EKF6"/>
<evidence type="ECO:0000259" key="2">
    <source>
        <dbReference type="Pfam" id="PF03070"/>
    </source>
</evidence>
<comment type="caution">
    <text evidence="3">The sequence shown here is derived from an EMBL/GenBank/DDBJ whole genome shotgun (WGS) entry which is preliminary data.</text>
</comment>
<dbReference type="Pfam" id="PF03070">
    <property type="entry name" value="TENA_THI-4"/>
    <property type="match status" value="1"/>
</dbReference>
<dbReference type="Gene3D" id="1.20.910.10">
    <property type="entry name" value="Heme oxygenase-like"/>
    <property type="match status" value="1"/>
</dbReference>
<dbReference type="GO" id="GO:0005829">
    <property type="term" value="C:cytosol"/>
    <property type="evidence" value="ECO:0007669"/>
    <property type="project" value="TreeGrafter"/>
</dbReference>
<protein>
    <recommendedName>
        <fullName evidence="2">Thiaminase-2/PQQC domain-containing protein</fullName>
    </recommendedName>
</protein>
<dbReference type="PANTHER" id="PTHR43198">
    <property type="entry name" value="BIFUNCTIONAL TH2 PROTEIN"/>
    <property type="match status" value="1"/>
</dbReference>
<dbReference type="GO" id="GO:0006772">
    <property type="term" value="P:thiamine metabolic process"/>
    <property type="evidence" value="ECO:0007669"/>
    <property type="project" value="UniProtKB-ARBA"/>
</dbReference>
<evidence type="ECO:0000313" key="4">
    <source>
        <dbReference type="Proteomes" id="UP001180020"/>
    </source>
</evidence>
<dbReference type="Proteomes" id="UP001180020">
    <property type="component" value="Unassembled WGS sequence"/>
</dbReference>
<dbReference type="InterPro" id="IPR050967">
    <property type="entry name" value="Thiamine_Salvage_TenA"/>
</dbReference>
<organism evidence="3 4">
    <name type="scientific">Acorus calamus</name>
    <name type="common">Sweet flag</name>
    <dbReference type="NCBI Taxonomy" id="4465"/>
    <lineage>
        <taxon>Eukaryota</taxon>
        <taxon>Viridiplantae</taxon>
        <taxon>Streptophyta</taxon>
        <taxon>Embryophyta</taxon>
        <taxon>Tracheophyta</taxon>
        <taxon>Spermatophyta</taxon>
        <taxon>Magnoliopsida</taxon>
        <taxon>Liliopsida</taxon>
        <taxon>Acoraceae</taxon>
        <taxon>Acorus</taxon>
    </lineage>
</organism>
<reference evidence="3" key="2">
    <citation type="submission" date="2023-06" db="EMBL/GenBank/DDBJ databases">
        <authorList>
            <person name="Ma L."/>
            <person name="Liu K.-W."/>
            <person name="Li Z."/>
            <person name="Hsiao Y.-Y."/>
            <person name="Qi Y."/>
            <person name="Fu T."/>
            <person name="Tang G."/>
            <person name="Zhang D."/>
            <person name="Sun W.-H."/>
            <person name="Liu D.-K."/>
            <person name="Li Y."/>
            <person name="Chen G.-Z."/>
            <person name="Liu X.-D."/>
            <person name="Liao X.-Y."/>
            <person name="Jiang Y.-T."/>
            <person name="Yu X."/>
            <person name="Hao Y."/>
            <person name="Huang J."/>
            <person name="Zhao X.-W."/>
            <person name="Ke S."/>
            <person name="Chen Y.-Y."/>
            <person name="Wu W.-L."/>
            <person name="Hsu J.-L."/>
            <person name="Lin Y.-F."/>
            <person name="Huang M.-D."/>
            <person name="Li C.-Y."/>
            <person name="Huang L."/>
            <person name="Wang Z.-W."/>
            <person name="Zhao X."/>
            <person name="Zhong W.-Y."/>
            <person name="Peng D.-H."/>
            <person name="Ahmad S."/>
            <person name="Lan S."/>
            <person name="Zhang J.-S."/>
            <person name="Tsai W.-C."/>
            <person name="Van De Peer Y."/>
            <person name="Liu Z.-J."/>
        </authorList>
    </citation>
    <scope>NUCLEOTIDE SEQUENCE</scope>
    <source>
        <strain evidence="3">CP</strain>
        <tissue evidence="3">Leaves</tissue>
    </source>
</reference>
<accession>A0AAV9EKF6</accession>
<keyword evidence="1" id="KW-0472">Membrane</keyword>
<keyword evidence="1" id="KW-0812">Transmembrane</keyword>
<dbReference type="PANTHER" id="PTHR43198:SF2">
    <property type="entry name" value="SI:CH1073-67J19.1-RELATED"/>
    <property type="match status" value="1"/>
</dbReference>
<keyword evidence="1" id="KW-1133">Transmembrane helix</keyword>
<proteinExistence type="predicted"/>
<dbReference type="InterPro" id="IPR004305">
    <property type="entry name" value="Thiaminase-2/PQQC"/>
</dbReference>
<evidence type="ECO:0000256" key="1">
    <source>
        <dbReference type="SAM" id="Phobius"/>
    </source>
</evidence>
<reference evidence="3" key="1">
    <citation type="journal article" date="2023" name="Nat. Commun.">
        <title>Diploid and tetraploid genomes of Acorus and the evolution of monocots.</title>
        <authorList>
            <person name="Ma L."/>
            <person name="Liu K.W."/>
            <person name="Li Z."/>
            <person name="Hsiao Y.Y."/>
            <person name="Qi Y."/>
            <person name="Fu T."/>
            <person name="Tang G.D."/>
            <person name="Zhang D."/>
            <person name="Sun W.H."/>
            <person name="Liu D.K."/>
            <person name="Li Y."/>
            <person name="Chen G.Z."/>
            <person name="Liu X.D."/>
            <person name="Liao X.Y."/>
            <person name="Jiang Y.T."/>
            <person name="Yu X."/>
            <person name="Hao Y."/>
            <person name="Huang J."/>
            <person name="Zhao X.W."/>
            <person name="Ke S."/>
            <person name="Chen Y.Y."/>
            <person name="Wu W.L."/>
            <person name="Hsu J.L."/>
            <person name="Lin Y.F."/>
            <person name="Huang M.D."/>
            <person name="Li C.Y."/>
            <person name="Huang L."/>
            <person name="Wang Z.W."/>
            <person name="Zhao X."/>
            <person name="Zhong W.Y."/>
            <person name="Peng D.H."/>
            <person name="Ahmad S."/>
            <person name="Lan S."/>
            <person name="Zhang J.S."/>
            <person name="Tsai W.C."/>
            <person name="Van de Peer Y."/>
            <person name="Liu Z.J."/>
        </authorList>
    </citation>
    <scope>NUCLEOTIDE SEQUENCE</scope>
    <source>
        <strain evidence="3">CP</strain>
    </source>
</reference>
<dbReference type="EMBL" id="JAUJYO010000006">
    <property type="protein sequence ID" value="KAK1313969.1"/>
    <property type="molecule type" value="Genomic_DNA"/>
</dbReference>
<evidence type="ECO:0000313" key="3">
    <source>
        <dbReference type="EMBL" id="KAK1313969.1"/>
    </source>
</evidence>
<dbReference type="InterPro" id="IPR016084">
    <property type="entry name" value="Haem_Oase-like_multi-hlx"/>
</dbReference>
<sequence length="212" mass="24159">MRFLSLLRNPNPNISSIPFKSLLRSSAAGVRTHRRWFPTPSPPSSAQVRRIFASFSSCPPPRTEMAVVATEEEGAARRLWIRSRKEATFAAYTPFVVCLASGVLELDVFRHYVAQDVHFLRAFAQAYEMAGDCADDDDDKAALSMLRKAILDELKMHDSVVDVSSCGFIDFLLGILYWRICFCVCCSFITFFSRRIYDIGWLTKIFCCYVFF</sequence>
<feature type="domain" description="Thiaminase-2/PQQC" evidence="2">
    <location>
        <begin position="94"/>
        <end position="157"/>
    </location>
</feature>
<name>A0AAV9EKF6_ACOCL</name>
<gene>
    <name evidence="3" type="ORF">QJS10_CPA06g00066</name>
</gene>